<dbReference type="AlphaFoldDB" id="A0A1E5P473"/>
<proteinExistence type="predicted"/>
<keyword evidence="2" id="KW-1185">Reference proteome</keyword>
<accession>A0A1E5P473</accession>
<gene>
    <name evidence="1" type="ORF">AS594_07040</name>
</gene>
<reference evidence="1 2" key="1">
    <citation type="submission" date="2016-08" db="EMBL/GenBank/DDBJ databases">
        <title>Complete genome sequence of Streptomyces agglomeratus strain 6-3-2, a novel anti-MRSA actinomycete isolated from Wuli of Tebit, China.</title>
        <authorList>
            <person name="Chen X."/>
        </authorList>
    </citation>
    <scope>NUCLEOTIDE SEQUENCE [LARGE SCALE GENOMIC DNA]</scope>
    <source>
        <strain evidence="1 2">6-3-2</strain>
    </source>
</reference>
<comment type="caution">
    <text evidence="1">The sequence shown here is derived from an EMBL/GenBank/DDBJ whole genome shotgun (WGS) entry which is preliminary data.</text>
</comment>
<dbReference type="RefSeq" id="WP_069935004.1">
    <property type="nucleotide sequence ID" value="NZ_MEHJ01000001.1"/>
</dbReference>
<dbReference type="OrthoDB" id="9935932at2"/>
<evidence type="ECO:0000313" key="1">
    <source>
        <dbReference type="EMBL" id="OEJ24277.1"/>
    </source>
</evidence>
<name>A0A1E5P473_9ACTN</name>
<sequence>MSEYETTIYGWPVSVDKDGGGTLGRSYEGTWTVTVQNGPVYVCDREELRTGMPKTHAQVARLAYEFACERSDGGE</sequence>
<dbReference type="EMBL" id="MEHJ01000001">
    <property type="protein sequence ID" value="OEJ24277.1"/>
    <property type="molecule type" value="Genomic_DNA"/>
</dbReference>
<dbReference type="Proteomes" id="UP000095759">
    <property type="component" value="Unassembled WGS sequence"/>
</dbReference>
<protein>
    <submittedName>
        <fullName evidence="1">Uncharacterized protein</fullName>
    </submittedName>
</protein>
<organism evidence="1 2">
    <name type="scientific">Streptomyces agglomeratus</name>
    <dbReference type="NCBI Taxonomy" id="285458"/>
    <lineage>
        <taxon>Bacteria</taxon>
        <taxon>Bacillati</taxon>
        <taxon>Actinomycetota</taxon>
        <taxon>Actinomycetes</taxon>
        <taxon>Kitasatosporales</taxon>
        <taxon>Streptomycetaceae</taxon>
        <taxon>Streptomyces</taxon>
    </lineage>
</organism>
<evidence type="ECO:0000313" key="2">
    <source>
        <dbReference type="Proteomes" id="UP000095759"/>
    </source>
</evidence>